<sequence length="340" mass="38354">VYHCICVVLHFLQDVTFILNSVLSQQILHSIFFIGFINLPRIEPEDILPESTVTRLKEKIPDVFEKYRSHLPTRTPFSILLDWVVHTAGDNVMKTLLDLNEKMHIPKTNGMCGNDFCLASTVVSYCYFEDKKENKIPRKYYGASVACTGKAKRDLFINLSCFKTWNRKVALGVCLAAKGNKSILLPKTVHSAAFTMLNDQRDEDRTGNSGRIGSGSGQRYVPRSPCEKCWEIFPEVVFSPSERDEKKAQWKHGNCAECEAISNLLNGEGAVDEGVKLGDQLLTADDANEKLKPLLKPRIDNMKNTLKNRVEFDIDEDRLTSASAWWPTDGALKSKAHNQN</sequence>
<dbReference type="AlphaFoldDB" id="A0A9Q1EVV7"/>
<organism evidence="1 2">
    <name type="scientific">Synaphobranchus kaupii</name>
    <name type="common">Kaup's arrowtooth eel</name>
    <dbReference type="NCBI Taxonomy" id="118154"/>
    <lineage>
        <taxon>Eukaryota</taxon>
        <taxon>Metazoa</taxon>
        <taxon>Chordata</taxon>
        <taxon>Craniata</taxon>
        <taxon>Vertebrata</taxon>
        <taxon>Euteleostomi</taxon>
        <taxon>Actinopterygii</taxon>
        <taxon>Neopterygii</taxon>
        <taxon>Teleostei</taxon>
        <taxon>Anguilliformes</taxon>
        <taxon>Synaphobranchidae</taxon>
        <taxon>Synaphobranchus</taxon>
    </lineage>
</organism>
<reference evidence="1" key="1">
    <citation type="journal article" date="2023" name="Science">
        <title>Genome structures resolve the early diversification of teleost fishes.</title>
        <authorList>
            <person name="Parey E."/>
            <person name="Louis A."/>
            <person name="Montfort J."/>
            <person name="Bouchez O."/>
            <person name="Roques C."/>
            <person name="Iampietro C."/>
            <person name="Lluch J."/>
            <person name="Castinel A."/>
            <person name="Donnadieu C."/>
            <person name="Desvignes T."/>
            <person name="Floi Bucao C."/>
            <person name="Jouanno E."/>
            <person name="Wen M."/>
            <person name="Mejri S."/>
            <person name="Dirks R."/>
            <person name="Jansen H."/>
            <person name="Henkel C."/>
            <person name="Chen W.J."/>
            <person name="Zahm M."/>
            <person name="Cabau C."/>
            <person name="Klopp C."/>
            <person name="Thompson A.W."/>
            <person name="Robinson-Rechavi M."/>
            <person name="Braasch I."/>
            <person name="Lecointre G."/>
            <person name="Bobe J."/>
            <person name="Postlethwait J.H."/>
            <person name="Berthelot C."/>
            <person name="Roest Crollius H."/>
            <person name="Guiguen Y."/>
        </authorList>
    </citation>
    <scope>NUCLEOTIDE SEQUENCE</scope>
    <source>
        <strain evidence="1">WJC10195</strain>
    </source>
</reference>
<feature type="non-terminal residue" evidence="1">
    <location>
        <position position="1"/>
    </location>
</feature>
<proteinExistence type="predicted"/>
<dbReference type="OrthoDB" id="9947986at2759"/>
<evidence type="ECO:0000313" key="2">
    <source>
        <dbReference type="Proteomes" id="UP001152622"/>
    </source>
</evidence>
<evidence type="ECO:0000313" key="1">
    <source>
        <dbReference type="EMBL" id="KAJ8345978.1"/>
    </source>
</evidence>
<gene>
    <name evidence="1" type="ORF">SKAU_G00301710</name>
</gene>
<comment type="caution">
    <text evidence="1">The sequence shown here is derived from an EMBL/GenBank/DDBJ whole genome shotgun (WGS) entry which is preliminary data.</text>
</comment>
<dbReference type="Proteomes" id="UP001152622">
    <property type="component" value="Chromosome 12"/>
</dbReference>
<keyword evidence="2" id="KW-1185">Reference proteome</keyword>
<dbReference type="EMBL" id="JAINUF010000012">
    <property type="protein sequence ID" value="KAJ8345978.1"/>
    <property type="molecule type" value="Genomic_DNA"/>
</dbReference>
<accession>A0A9Q1EVV7</accession>
<protein>
    <submittedName>
        <fullName evidence="1">Uncharacterized protein</fullName>
    </submittedName>
</protein>
<name>A0A9Q1EVV7_SYNKA</name>